<accession>A0A158M8Q0</accession>
<dbReference type="InterPro" id="IPR018060">
    <property type="entry name" value="HTH_AraC"/>
</dbReference>
<dbReference type="FunFam" id="1.10.10.60:FF:000132">
    <property type="entry name" value="AraC family transcriptional regulator"/>
    <property type="match status" value="1"/>
</dbReference>
<dbReference type="InterPro" id="IPR011051">
    <property type="entry name" value="RmlC_Cupin_sf"/>
</dbReference>
<dbReference type="Gene3D" id="2.60.120.10">
    <property type="entry name" value="Jelly Rolls"/>
    <property type="match status" value="1"/>
</dbReference>
<evidence type="ECO:0000256" key="3">
    <source>
        <dbReference type="ARBA" id="ARBA00023125"/>
    </source>
</evidence>
<dbReference type="Pfam" id="PF12833">
    <property type="entry name" value="HTH_18"/>
    <property type="match status" value="1"/>
</dbReference>
<gene>
    <name evidence="7" type="ORF">L497_3692</name>
</gene>
<sequence>MPASVPRSGYSVSLGFDENYRNMDKRQPHAPIIEVGYPDAPGVVTRRRELAADFHIEPHWHERAQLLYASHGVMRVSTPRRLWLVPPTRALWIPARVVHEIRMGSPVDMRSLYIDACLVPGMPDDCAVLEVTPLMRELVLRISLTPPSSSTDHELLSTLLVNEMPRLAPRGFDLPLPESAALRALCQALMADLSLAPSPDQAAARLGVSARTLYRRFLDETGLSYIRWAQQARLLEAVRRLAEGQSVTTVALDLGYQSPSAFTAMFRRQLGRPPRQWR</sequence>
<dbReference type="GO" id="GO:0003700">
    <property type="term" value="F:DNA-binding transcription factor activity"/>
    <property type="evidence" value="ECO:0007669"/>
    <property type="project" value="InterPro"/>
</dbReference>
<dbReference type="Proteomes" id="UP000026682">
    <property type="component" value="Unassembled WGS sequence"/>
</dbReference>
<dbReference type="PROSITE" id="PS00041">
    <property type="entry name" value="HTH_ARAC_FAMILY_1"/>
    <property type="match status" value="1"/>
</dbReference>
<evidence type="ECO:0000313" key="8">
    <source>
        <dbReference type="Proteomes" id="UP000026682"/>
    </source>
</evidence>
<dbReference type="Pfam" id="PF02311">
    <property type="entry name" value="AraC_binding"/>
    <property type="match status" value="1"/>
</dbReference>
<dbReference type="AlphaFoldDB" id="A0A158M8Q0"/>
<dbReference type="SUPFAM" id="SSF46689">
    <property type="entry name" value="Homeodomain-like"/>
    <property type="match status" value="2"/>
</dbReference>
<dbReference type="GO" id="GO:0043565">
    <property type="term" value="F:sequence-specific DNA binding"/>
    <property type="evidence" value="ECO:0007669"/>
    <property type="project" value="InterPro"/>
</dbReference>
<dbReference type="STRING" id="35814.BBB42_03000"/>
<dbReference type="InterPro" id="IPR003313">
    <property type="entry name" value="AraC-bd"/>
</dbReference>
<evidence type="ECO:0000313" key="7">
    <source>
        <dbReference type="EMBL" id="KAK97538.1"/>
    </source>
</evidence>
<keyword evidence="5" id="KW-0804">Transcription</keyword>
<dbReference type="PATRIC" id="fig|1331206.3.peg.675"/>
<keyword evidence="1" id="KW-0678">Repressor</keyword>
<organism evidence="7 8">
    <name type="scientific">Bordetella holmesii CDC-H585-BH</name>
    <dbReference type="NCBI Taxonomy" id="1331206"/>
    <lineage>
        <taxon>Bacteria</taxon>
        <taxon>Pseudomonadati</taxon>
        <taxon>Pseudomonadota</taxon>
        <taxon>Betaproteobacteria</taxon>
        <taxon>Burkholderiales</taxon>
        <taxon>Alcaligenaceae</taxon>
        <taxon>Bordetella</taxon>
    </lineage>
</organism>
<dbReference type="InterPro" id="IPR014710">
    <property type="entry name" value="RmlC-like_jellyroll"/>
</dbReference>
<dbReference type="CDD" id="cd06124">
    <property type="entry name" value="cupin_NimR-like_N"/>
    <property type="match status" value="1"/>
</dbReference>
<dbReference type="PANTHER" id="PTHR11019">
    <property type="entry name" value="HTH-TYPE TRANSCRIPTIONAL REGULATOR NIMR"/>
    <property type="match status" value="1"/>
</dbReference>
<protein>
    <submittedName>
        <fullName evidence="7">DNA-binding helix-turn-helix protein</fullName>
    </submittedName>
</protein>
<dbReference type="SUPFAM" id="SSF51182">
    <property type="entry name" value="RmlC-like cupins"/>
    <property type="match status" value="1"/>
</dbReference>
<evidence type="ECO:0000259" key="6">
    <source>
        <dbReference type="PROSITE" id="PS01124"/>
    </source>
</evidence>
<dbReference type="PRINTS" id="PR00032">
    <property type="entry name" value="HTHARAC"/>
</dbReference>
<feature type="domain" description="HTH araC/xylS-type" evidence="6">
    <location>
        <begin position="183"/>
        <end position="278"/>
    </location>
</feature>
<reference evidence="7 8" key="1">
    <citation type="submission" date="2014-03" db="EMBL/GenBank/DDBJ databases">
        <title>Genome sequence of Bordetella holmseii.</title>
        <authorList>
            <person name="Harvill E."/>
            <person name="Goodfield L.L."/>
            <person name="Ivanov Y."/>
            <person name="Meyer J.A."/>
            <person name="Newth C."/>
            <person name="Cassiday P."/>
            <person name="Tondella M.L."/>
            <person name="Liao P."/>
            <person name="Zimmerman J."/>
            <person name="Meert K."/>
            <person name="Wessel D."/>
            <person name="Berger J."/>
            <person name="Dean J.M."/>
            <person name="Holubkov R."/>
            <person name="Burr J."/>
            <person name="Liu T."/>
            <person name="Brinkac L.M."/>
            <person name="Sanka R."/>
            <person name="Kim M."/>
            <person name="Losada L."/>
        </authorList>
    </citation>
    <scope>NUCLEOTIDE SEQUENCE [LARGE SCALE GENOMIC DNA]</scope>
    <source>
        <strain evidence="7 8">CDC-H585-BH</strain>
    </source>
</reference>
<evidence type="ECO:0000256" key="5">
    <source>
        <dbReference type="ARBA" id="ARBA00023163"/>
    </source>
</evidence>
<keyword evidence="4" id="KW-0010">Activator</keyword>
<evidence type="ECO:0000256" key="2">
    <source>
        <dbReference type="ARBA" id="ARBA00023015"/>
    </source>
</evidence>
<dbReference type="InterPro" id="IPR009057">
    <property type="entry name" value="Homeodomain-like_sf"/>
</dbReference>
<comment type="caution">
    <text evidence="7">The sequence shown here is derived from an EMBL/GenBank/DDBJ whole genome shotgun (WGS) entry which is preliminary data.</text>
</comment>
<keyword evidence="2" id="KW-0805">Transcription regulation</keyword>
<dbReference type="InterPro" id="IPR018062">
    <property type="entry name" value="HTH_AraC-typ_CS"/>
</dbReference>
<dbReference type="Gene3D" id="1.10.10.60">
    <property type="entry name" value="Homeodomain-like"/>
    <property type="match status" value="1"/>
</dbReference>
<dbReference type="PANTHER" id="PTHR11019:SF159">
    <property type="entry name" value="TRANSCRIPTIONAL REGULATOR-RELATED"/>
    <property type="match status" value="1"/>
</dbReference>
<evidence type="ECO:0000256" key="1">
    <source>
        <dbReference type="ARBA" id="ARBA00022491"/>
    </source>
</evidence>
<dbReference type="InterPro" id="IPR020449">
    <property type="entry name" value="Tscrpt_reg_AraC-type_HTH"/>
</dbReference>
<dbReference type="SMART" id="SM00342">
    <property type="entry name" value="HTH_ARAC"/>
    <property type="match status" value="1"/>
</dbReference>
<name>A0A158M8Q0_9BORD</name>
<evidence type="ECO:0000256" key="4">
    <source>
        <dbReference type="ARBA" id="ARBA00023159"/>
    </source>
</evidence>
<dbReference type="EMBL" id="JFZZ01000025">
    <property type="protein sequence ID" value="KAK97538.1"/>
    <property type="molecule type" value="Genomic_DNA"/>
</dbReference>
<proteinExistence type="predicted"/>
<dbReference type="PROSITE" id="PS01124">
    <property type="entry name" value="HTH_ARAC_FAMILY_2"/>
    <property type="match status" value="1"/>
</dbReference>
<keyword evidence="3 7" id="KW-0238">DNA-binding</keyword>